<keyword evidence="13" id="KW-1185">Reference proteome</keyword>
<comment type="similarity">
    <text evidence="11">Belongs to the ApbE family.</text>
</comment>
<name>A0ABQ4UV58_9HYPH</name>
<evidence type="ECO:0000313" key="12">
    <source>
        <dbReference type="EMBL" id="GJE76201.1"/>
    </source>
</evidence>
<keyword evidence="7 11" id="KW-0274">FAD</keyword>
<evidence type="ECO:0000256" key="5">
    <source>
        <dbReference type="ARBA" id="ARBA00022679"/>
    </source>
</evidence>
<dbReference type="PANTHER" id="PTHR30040">
    <property type="entry name" value="THIAMINE BIOSYNTHESIS LIPOPROTEIN APBE"/>
    <property type="match status" value="1"/>
</dbReference>
<protein>
    <recommendedName>
        <fullName evidence="3 11">FAD:protein FMN transferase</fullName>
        <ecNumber evidence="2 11">2.7.1.180</ecNumber>
    </recommendedName>
    <alternativeName>
        <fullName evidence="9 11">Flavin transferase</fullName>
    </alternativeName>
</protein>
<evidence type="ECO:0000256" key="4">
    <source>
        <dbReference type="ARBA" id="ARBA00022630"/>
    </source>
</evidence>
<dbReference type="PROSITE" id="PS51318">
    <property type="entry name" value="TAT"/>
    <property type="match status" value="1"/>
</dbReference>
<dbReference type="InterPro" id="IPR006311">
    <property type="entry name" value="TAT_signal"/>
</dbReference>
<dbReference type="EC" id="2.7.1.180" evidence="2 11"/>
<evidence type="ECO:0000256" key="1">
    <source>
        <dbReference type="ARBA" id="ARBA00001946"/>
    </source>
</evidence>
<evidence type="ECO:0000256" key="11">
    <source>
        <dbReference type="PIRNR" id="PIRNR006268"/>
    </source>
</evidence>
<proteinExistence type="inferred from homology"/>
<dbReference type="InterPro" id="IPR003374">
    <property type="entry name" value="ApbE-like_sf"/>
</dbReference>
<gene>
    <name evidence="12" type="primary">apbE</name>
    <name evidence="12" type="ORF">BGCPKDLD_2793</name>
</gene>
<sequence length="330" mass="34375">MSPPSPRLRPVAERRRVLLGGFGALAALAAGPAAFRALAEERGRRAATRAGLAFGTTVSLTLVADGSDRFEPAFRDAFSAIRAVEAAGSLFRPESALSRLNRDGTLATPDPLLLDMLRFALTLAERSGGAFDPTVQPLWTLWSEATAKGERPGPSARAEAVARVGWRHVRVEETGIHFDRPGMGVTLNGLIQGFAADQVMAALKAHGIADAFVDTGEFGASGAHADGSPWRLGLAAHGADAMSDVIAPFTGFAATSGDDATIFSPDRRDHHIFDPATGLSPTALSRVTVTAPSGLLADGLSTAAFVMGAQAGRELVQLYSGCSARFTAKV</sequence>
<dbReference type="EMBL" id="BPRE01000008">
    <property type="protein sequence ID" value="GJE76201.1"/>
    <property type="molecule type" value="Genomic_DNA"/>
</dbReference>
<reference evidence="12" key="1">
    <citation type="journal article" date="2021" name="Front. Microbiol.">
        <title>Comprehensive Comparative Genomics and Phenotyping of Methylobacterium Species.</title>
        <authorList>
            <person name="Alessa O."/>
            <person name="Ogura Y."/>
            <person name="Fujitani Y."/>
            <person name="Takami H."/>
            <person name="Hayashi T."/>
            <person name="Sahin N."/>
            <person name="Tani A."/>
        </authorList>
    </citation>
    <scope>NUCLEOTIDE SEQUENCE</scope>
    <source>
        <strain evidence="12">DSM 14458</strain>
    </source>
</reference>
<keyword evidence="4 11" id="KW-0285">Flavoprotein</keyword>
<keyword evidence="8 11" id="KW-0460">Magnesium</keyword>
<evidence type="ECO:0000256" key="2">
    <source>
        <dbReference type="ARBA" id="ARBA00011955"/>
    </source>
</evidence>
<evidence type="ECO:0000256" key="9">
    <source>
        <dbReference type="ARBA" id="ARBA00031306"/>
    </source>
</evidence>
<evidence type="ECO:0000256" key="8">
    <source>
        <dbReference type="ARBA" id="ARBA00022842"/>
    </source>
</evidence>
<evidence type="ECO:0000256" key="3">
    <source>
        <dbReference type="ARBA" id="ARBA00016337"/>
    </source>
</evidence>
<evidence type="ECO:0000313" key="13">
    <source>
        <dbReference type="Proteomes" id="UP001055093"/>
    </source>
</evidence>
<keyword evidence="6 11" id="KW-0479">Metal-binding</keyword>
<reference evidence="12" key="2">
    <citation type="submission" date="2021-08" db="EMBL/GenBank/DDBJ databases">
        <authorList>
            <person name="Tani A."/>
            <person name="Ola A."/>
            <person name="Ogura Y."/>
            <person name="Katsura K."/>
            <person name="Hayashi T."/>
        </authorList>
    </citation>
    <scope>NUCLEOTIDE SEQUENCE</scope>
    <source>
        <strain evidence="12">DSM 14458</strain>
    </source>
</reference>
<dbReference type="PIRSF" id="PIRSF006268">
    <property type="entry name" value="ApbE"/>
    <property type="match status" value="1"/>
</dbReference>
<accession>A0ABQ4UV58</accession>
<dbReference type="GO" id="GO:0016740">
    <property type="term" value="F:transferase activity"/>
    <property type="evidence" value="ECO:0007669"/>
    <property type="project" value="UniProtKB-KW"/>
</dbReference>
<evidence type="ECO:0000256" key="6">
    <source>
        <dbReference type="ARBA" id="ARBA00022723"/>
    </source>
</evidence>
<organism evidence="12 13">
    <name type="scientific">Methylorubrum suomiense</name>
    <dbReference type="NCBI Taxonomy" id="144191"/>
    <lineage>
        <taxon>Bacteria</taxon>
        <taxon>Pseudomonadati</taxon>
        <taxon>Pseudomonadota</taxon>
        <taxon>Alphaproteobacteria</taxon>
        <taxon>Hyphomicrobiales</taxon>
        <taxon>Methylobacteriaceae</taxon>
        <taxon>Methylorubrum</taxon>
    </lineage>
</organism>
<dbReference type="PANTHER" id="PTHR30040:SF2">
    <property type="entry name" value="FAD:PROTEIN FMN TRANSFERASE"/>
    <property type="match status" value="1"/>
</dbReference>
<dbReference type="Proteomes" id="UP001055093">
    <property type="component" value="Unassembled WGS sequence"/>
</dbReference>
<dbReference type="Pfam" id="PF02424">
    <property type="entry name" value="ApbE"/>
    <property type="match status" value="1"/>
</dbReference>
<comment type="cofactor">
    <cofactor evidence="1">
        <name>Mg(2+)</name>
        <dbReference type="ChEBI" id="CHEBI:18420"/>
    </cofactor>
</comment>
<comment type="caution">
    <text evidence="12">The sequence shown here is derived from an EMBL/GenBank/DDBJ whole genome shotgun (WGS) entry which is preliminary data.</text>
</comment>
<dbReference type="Gene3D" id="3.10.520.10">
    <property type="entry name" value="ApbE-like domains"/>
    <property type="match status" value="1"/>
</dbReference>
<evidence type="ECO:0000256" key="10">
    <source>
        <dbReference type="ARBA" id="ARBA00048540"/>
    </source>
</evidence>
<keyword evidence="5 11" id="KW-0808">Transferase</keyword>
<dbReference type="SUPFAM" id="SSF143631">
    <property type="entry name" value="ApbE-like"/>
    <property type="match status" value="1"/>
</dbReference>
<dbReference type="RefSeq" id="WP_137831137.1">
    <property type="nucleotide sequence ID" value="NZ_BPRE01000008.1"/>
</dbReference>
<comment type="catalytic activity">
    <reaction evidence="10 11">
        <text>L-threonyl-[protein] + FAD = FMN-L-threonyl-[protein] + AMP + H(+)</text>
        <dbReference type="Rhea" id="RHEA:36847"/>
        <dbReference type="Rhea" id="RHEA-COMP:11060"/>
        <dbReference type="Rhea" id="RHEA-COMP:11061"/>
        <dbReference type="ChEBI" id="CHEBI:15378"/>
        <dbReference type="ChEBI" id="CHEBI:30013"/>
        <dbReference type="ChEBI" id="CHEBI:57692"/>
        <dbReference type="ChEBI" id="CHEBI:74257"/>
        <dbReference type="ChEBI" id="CHEBI:456215"/>
        <dbReference type="EC" id="2.7.1.180"/>
    </reaction>
</comment>
<evidence type="ECO:0000256" key="7">
    <source>
        <dbReference type="ARBA" id="ARBA00022827"/>
    </source>
</evidence>
<dbReference type="InterPro" id="IPR024932">
    <property type="entry name" value="ApbE"/>
</dbReference>